<reference evidence="2" key="1">
    <citation type="submission" date="2014-09" db="EMBL/GenBank/DDBJ databases">
        <authorList>
            <person name="Mudge J."/>
            <person name="Ramaraj T."/>
            <person name="Lindquist I.E."/>
            <person name="Bharti A.K."/>
            <person name="Sundararajan A."/>
            <person name="Cameron C.T."/>
            <person name="Woodward J.E."/>
            <person name="May G.D."/>
            <person name="Brubaker C."/>
            <person name="Broadhvest J."/>
            <person name="Wilkins T.A."/>
        </authorList>
    </citation>
    <scope>NUCLEOTIDE SEQUENCE</scope>
    <source>
        <strain evidence="2">cv. AKA8401</strain>
    </source>
</reference>
<gene>
    <name evidence="1" type="ORF">F383_05552</name>
</gene>
<evidence type="ECO:0000313" key="1">
    <source>
        <dbReference type="EMBL" id="KHG04703.1"/>
    </source>
</evidence>
<evidence type="ECO:0000313" key="2">
    <source>
        <dbReference type="Proteomes" id="UP000032142"/>
    </source>
</evidence>
<dbReference type="EMBL" id="JRRC01416913">
    <property type="protein sequence ID" value="KHG04703.1"/>
    <property type="molecule type" value="Genomic_DNA"/>
</dbReference>
<keyword evidence="2" id="KW-1185">Reference proteome</keyword>
<protein>
    <submittedName>
        <fullName evidence="1">Uncharacterized protein</fullName>
    </submittedName>
</protein>
<name>A0A0B0MRG5_GOSAR</name>
<comment type="caution">
    <text evidence="1">The sequence shown here is derived from an EMBL/GenBank/DDBJ whole genome shotgun (WGS) entry which is preliminary data.</text>
</comment>
<sequence length="30" mass="3559">MSFNDYSFSFKIRKSRNIVPGNFPNCNFDL</sequence>
<accession>A0A0B0MRG5</accession>
<dbReference type="AlphaFoldDB" id="A0A0B0MRG5"/>
<organism evidence="1 2">
    <name type="scientific">Gossypium arboreum</name>
    <name type="common">Tree cotton</name>
    <name type="synonym">Gossypium nanking</name>
    <dbReference type="NCBI Taxonomy" id="29729"/>
    <lineage>
        <taxon>Eukaryota</taxon>
        <taxon>Viridiplantae</taxon>
        <taxon>Streptophyta</taxon>
        <taxon>Embryophyta</taxon>
        <taxon>Tracheophyta</taxon>
        <taxon>Spermatophyta</taxon>
        <taxon>Magnoliopsida</taxon>
        <taxon>eudicotyledons</taxon>
        <taxon>Gunneridae</taxon>
        <taxon>Pentapetalae</taxon>
        <taxon>rosids</taxon>
        <taxon>malvids</taxon>
        <taxon>Malvales</taxon>
        <taxon>Malvaceae</taxon>
        <taxon>Malvoideae</taxon>
        <taxon>Gossypium</taxon>
    </lineage>
</organism>
<proteinExistence type="predicted"/>
<dbReference type="Proteomes" id="UP000032142">
    <property type="component" value="Unassembled WGS sequence"/>
</dbReference>